<evidence type="ECO:0000313" key="12">
    <source>
        <dbReference type="EMBL" id="WAW15604.1"/>
    </source>
</evidence>
<proteinExistence type="inferred from homology"/>
<evidence type="ECO:0000256" key="4">
    <source>
        <dbReference type="ARBA" id="ARBA00022679"/>
    </source>
</evidence>
<sequence length="253" mass="29208">MMKLKINKEFLLNQVKNNDCIEIIDDSFGIINTFRNIDSKNKEQMIEFLKTKKFAYNNITSNIQIHSAVVRKIDKNNIGTMQEADALVSNLKDVPLLIFTADCLPIIFLDEENKAIGNAHAGWKGTYGLISIKTLELMKKSYGTKFEDVKVYIGPAIGKCCYEVKEDLVYKFTAMLKKNNIKEEKISNIYEIRNEKIYLNLNIINIYLLESIGVKRDNIFNYDLCTSCLNDTFYSYRVDDKTDKRIGSIVQIF</sequence>
<evidence type="ECO:0000313" key="13">
    <source>
        <dbReference type="Proteomes" id="UP001164187"/>
    </source>
</evidence>
<evidence type="ECO:0000256" key="3">
    <source>
        <dbReference type="ARBA" id="ARBA00007353"/>
    </source>
</evidence>
<dbReference type="PANTHER" id="PTHR30616">
    <property type="entry name" value="UNCHARACTERIZED PROTEIN YFIH"/>
    <property type="match status" value="1"/>
</dbReference>
<evidence type="ECO:0000256" key="10">
    <source>
        <dbReference type="ARBA" id="ARBA00049893"/>
    </source>
</evidence>
<dbReference type="Gene3D" id="3.60.140.10">
    <property type="entry name" value="CNF1/YfiH-like putative cysteine hydrolases"/>
    <property type="match status" value="1"/>
</dbReference>
<keyword evidence="6" id="KW-0378">Hydrolase</keyword>
<keyword evidence="5" id="KW-0479">Metal-binding</keyword>
<comment type="catalytic activity">
    <reaction evidence="9">
        <text>adenosine + phosphate = alpha-D-ribose 1-phosphate + adenine</text>
        <dbReference type="Rhea" id="RHEA:27642"/>
        <dbReference type="ChEBI" id="CHEBI:16335"/>
        <dbReference type="ChEBI" id="CHEBI:16708"/>
        <dbReference type="ChEBI" id="CHEBI:43474"/>
        <dbReference type="ChEBI" id="CHEBI:57720"/>
        <dbReference type="EC" id="2.4.2.1"/>
    </reaction>
    <physiologicalReaction direction="left-to-right" evidence="9">
        <dbReference type="Rhea" id="RHEA:27643"/>
    </physiologicalReaction>
</comment>
<evidence type="ECO:0000256" key="7">
    <source>
        <dbReference type="ARBA" id="ARBA00022833"/>
    </source>
</evidence>
<dbReference type="SUPFAM" id="SSF64438">
    <property type="entry name" value="CNF1/YfiH-like putative cysteine hydrolases"/>
    <property type="match status" value="1"/>
</dbReference>
<comment type="catalytic activity">
    <reaction evidence="8">
        <text>adenosine + H2O + H(+) = inosine + NH4(+)</text>
        <dbReference type="Rhea" id="RHEA:24408"/>
        <dbReference type="ChEBI" id="CHEBI:15377"/>
        <dbReference type="ChEBI" id="CHEBI:15378"/>
        <dbReference type="ChEBI" id="CHEBI:16335"/>
        <dbReference type="ChEBI" id="CHEBI:17596"/>
        <dbReference type="ChEBI" id="CHEBI:28938"/>
        <dbReference type="EC" id="3.5.4.4"/>
    </reaction>
    <physiologicalReaction direction="left-to-right" evidence="8">
        <dbReference type="Rhea" id="RHEA:24409"/>
    </physiologicalReaction>
</comment>
<dbReference type="RefSeq" id="WP_269312279.1">
    <property type="nucleotide sequence ID" value="NZ_CP114052.1"/>
</dbReference>
<evidence type="ECO:0000256" key="11">
    <source>
        <dbReference type="RuleBase" id="RU361274"/>
    </source>
</evidence>
<reference evidence="12" key="1">
    <citation type="submission" date="2022-12" db="EMBL/GenBank/DDBJ databases">
        <title>Peptostreptococcus.</title>
        <authorList>
            <person name="Lee S.H."/>
        </authorList>
    </citation>
    <scope>NUCLEOTIDE SEQUENCE</scope>
    <source>
        <strain evidence="12">CBA3647</strain>
    </source>
</reference>
<accession>A0ABY7JR32</accession>
<comment type="function">
    <text evidence="2">Purine nucleoside enzyme that catalyzes the phosphorolysis of adenosine and inosine nucleosides, yielding D-ribose 1-phosphate and the respective free bases, adenine and hypoxanthine. Also catalyzes the phosphorolysis of S-methyl-5'-thioadenosine into adenine and S-methyl-5-thio-alpha-D-ribose 1-phosphate. Also has adenosine deaminase activity.</text>
</comment>
<dbReference type="InterPro" id="IPR011324">
    <property type="entry name" value="Cytotoxic_necrot_fac-like_cat"/>
</dbReference>
<name>A0ABY7JR32_9FIRM</name>
<dbReference type="NCBIfam" id="TIGR00726">
    <property type="entry name" value="peptidoglycan editing factor PgeF"/>
    <property type="match status" value="1"/>
</dbReference>
<comment type="similarity">
    <text evidence="3 11">Belongs to the purine nucleoside phosphorylase YfiH/LACC1 family.</text>
</comment>
<evidence type="ECO:0000256" key="1">
    <source>
        <dbReference type="ARBA" id="ARBA00000553"/>
    </source>
</evidence>
<dbReference type="CDD" id="cd16833">
    <property type="entry name" value="YfiH"/>
    <property type="match status" value="1"/>
</dbReference>
<keyword evidence="7" id="KW-0862">Zinc</keyword>
<dbReference type="Proteomes" id="UP001164187">
    <property type="component" value="Chromosome"/>
</dbReference>
<comment type="catalytic activity">
    <reaction evidence="1">
        <text>inosine + phosphate = alpha-D-ribose 1-phosphate + hypoxanthine</text>
        <dbReference type="Rhea" id="RHEA:27646"/>
        <dbReference type="ChEBI" id="CHEBI:17368"/>
        <dbReference type="ChEBI" id="CHEBI:17596"/>
        <dbReference type="ChEBI" id="CHEBI:43474"/>
        <dbReference type="ChEBI" id="CHEBI:57720"/>
        <dbReference type="EC" id="2.4.2.1"/>
    </reaction>
    <physiologicalReaction direction="left-to-right" evidence="1">
        <dbReference type="Rhea" id="RHEA:27647"/>
    </physiologicalReaction>
</comment>
<dbReference type="Pfam" id="PF02578">
    <property type="entry name" value="Cu-oxidase_4"/>
    <property type="match status" value="1"/>
</dbReference>
<evidence type="ECO:0000256" key="6">
    <source>
        <dbReference type="ARBA" id="ARBA00022801"/>
    </source>
</evidence>
<protein>
    <recommendedName>
        <fullName evidence="11">Purine nucleoside phosphorylase</fullName>
    </recommendedName>
</protein>
<dbReference type="InterPro" id="IPR038371">
    <property type="entry name" value="Cu_polyphenol_OxRdtase_sf"/>
</dbReference>
<dbReference type="EMBL" id="CP114052">
    <property type="protein sequence ID" value="WAW15604.1"/>
    <property type="molecule type" value="Genomic_DNA"/>
</dbReference>
<keyword evidence="4" id="KW-0808">Transferase</keyword>
<evidence type="ECO:0000256" key="8">
    <source>
        <dbReference type="ARBA" id="ARBA00047989"/>
    </source>
</evidence>
<gene>
    <name evidence="12" type="primary">pgeF</name>
    <name evidence="12" type="ORF">O0R46_03930</name>
</gene>
<comment type="catalytic activity">
    <reaction evidence="10">
        <text>S-methyl-5'-thioadenosine + phosphate = 5-(methylsulfanyl)-alpha-D-ribose 1-phosphate + adenine</text>
        <dbReference type="Rhea" id="RHEA:11852"/>
        <dbReference type="ChEBI" id="CHEBI:16708"/>
        <dbReference type="ChEBI" id="CHEBI:17509"/>
        <dbReference type="ChEBI" id="CHEBI:43474"/>
        <dbReference type="ChEBI" id="CHEBI:58533"/>
        <dbReference type="EC" id="2.4.2.28"/>
    </reaction>
    <physiologicalReaction direction="left-to-right" evidence="10">
        <dbReference type="Rhea" id="RHEA:11853"/>
    </physiologicalReaction>
</comment>
<dbReference type="PANTHER" id="PTHR30616:SF2">
    <property type="entry name" value="PURINE NUCLEOSIDE PHOSPHORYLASE LACC1"/>
    <property type="match status" value="1"/>
</dbReference>
<evidence type="ECO:0000256" key="9">
    <source>
        <dbReference type="ARBA" id="ARBA00048968"/>
    </source>
</evidence>
<evidence type="ECO:0000256" key="5">
    <source>
        <dbReference type="ARBA" id="ARBA00022723"/>
    </source>
</evidence>
<dbReference type="InterPro" id="IPR003730">
    <property type="entry name" value="Cu_polyphenol_OxRdtase"/>
</dbReference>
<organism evidence="12 13">
    <name type="scientific">Peptostreptococcus equinus</name>
    <dbReference type="NCBI Taxonomy" id="3003601"/>
    <lineage>
        <taxon>Bacteria</taxon>
        <taxon>Bacillati</taxon>
        <taxon>Bacillota</taxon>
        <taxon>Clostridia</taxon>
        <taxon>Peptostreptococcales</taxon>
        <taxon>Peptostreptococcaceae</taxon>
        <taxon>Peptostreptococcus</taxon>
    </lineage>
</organism>
<keyword evidence="13" id="KW-1185">Reference proteome</keyword>
<evidence type="ECO:0000256" key="2">
    <source>
        <dbReference type="ARBA" id="ARBA00003215"/>
    </source>
</evidence>